<feature type="transmembrane region" description="Helical" evidence="5">
    <location>
        <begin position="198"/>
        <end position="216"/>
    </location>
</feature>
<dbReference type="KEGG" id="mff:MFFC18_16260"/>
<organism evidence="7 8">
    <name type="scientific">Mariniblastus fucicola</name>
    <dbReference type="NCBI Taxonomy" id="980251"/>
    <lineage>
        <taxon>Bacteria</taxon>
        <taxon>Pseudomonadati</taxon>
        <taxon>Planctomycetota</taxon>
        <taxon>Planctomycetia</taxon>
        <taxon>Pirellulales</taxon>
        <taxon>Pirellulaceae</taxon>
        <taxon>Mariniblastus</taxon>
    </lineage>
</organism>
<protein>
    <submittedName>
        <fullName evidence="7">Peptidase C39 family protein</fullName>
    </submittedName>
</protein>
<evidence type="ECO:0000313" key="7">
    <source>
        <dbReference type="EMBL" id="QEG21767.1"/>
    </source>
</evidence>
<feature type="domain" description="Peptidase C39" evidence="6">
    <location>
        <begin position="7"/>
        <end position="133"/>
    </location>
</feature>
<evidence type="ECO:0000256" key="1">
    <source>
        <dbReference type="ARBA" id="ARBA00004651"/>
    </source>
</evidence>
<feature type="transmembrane region" description="Helical" evidence="5">
    <location>
        <begin position="285"/>
        <end position="316"/>
    </location>
</feature>
<feature type="transmembrane region" description="Helical" evidence="5">
    <location>
        <begin position="164"/>
        <end position="186"/>
    </location>
</feature>
<dbReference type="Gene3D" id="3.90.70.10">
    <property type="entry name" value="Cysteine proteinases"/>
    <property type="match status" value="1"/>
</dbReference>
<evidence type="ECO:0000256" key="5">
    <source>
        <dbReference type="SAM" id="Phobius"/>
    </source>
</evidence>
<dbReference type="GO" id="GO:0006508">
    <property type="term" value="P:proteolysis"/>
    <property type="evidence" value="ECO:0007669"/>
    <property type="project" value="InterPro"/>
</dbReference>
<dbReference type="SUPFAM" id="SSF90123">
    <property type="entry name" value="ABC transporter transmembrane region"/>
    <property type="match status" value="1"/>
</dbReference>
<dbReference type="Pfam" id="PF03412">
    <property type="entry name" value="Peptidase_C39"/>
    <property type="match status" value="1"/>
</dbReference>
<evidence type="ECO:0000313" key="8">
    <source>
        <dbReference type="Proteomes" id="UP000322214"/>
    </source>
</evidence>
<dbReference type="InterPro" id="IPR005074">
    <property type="entry name" value="Peptidase_C39"/>
</dbReference>
<evidence type="ECO:0000256" key="3">
    <source>
        <dbReference type="ARBA" id="ARBA00022989"/>
    </source>
</evidence>
<evidence type="ECO:0000256" key="2">
    <source>
        <dbReference type="ARBA" id="ARBA00022692"/>
    </source>
</evidence>
<keyword evidence="4 5" id="KW-0472">Membrane</keyword>
<evidence type="ECO:0000259" key="6">
    <source>
        <dbReference type="PROSITE" id="PS50990"/>
    </source>
</evidence>
<accession>A0A5B9P5B0</accession>
<proteinExistence type="predicted"/>
<comment type="subcellular location">
    <subcellularLocation>
        <location evidence="1">Cell membrane</location>
        <topology evidence="1">Multi-pass membrane protein</topology>
    </subcellularLocation>
</comment>
<reference evidence="7 8" key="1">
    <citation type="submission" date="2019-08" db="EMBL/GenBank/DDBJ databases">
        <title>Deep-cultivation of Planctomycetes and their phenomic and genomic characterization uncovers novel biology.</title>
        <authorList>
            <person name="Wiegand S."/>
            <person name="Jogler M."/>
            <person name="Boedeker C."/>
            <person name="Pinto D."/>
            <person name="Vollmers J."/>
            <person name="Rivas-Marin E."/>
            <person name="Kohn T."/>
            <person name="Peeters S.H."/>
            <person name="Heuer A."/>
            <person name="Rast P."/>
            <person name="Oberbeckmann S."/>
            <person name="Bunk B."/>
            <person name="Jeske O."/>
            <person name="Meyerdierks A."/>
            <person name="Storesund J.E."/>
            <person name="Kallscheuer N."/>
            <person name="Luecker S."/>
            <person name="Lage O.M."/>
            <person name="Pohl T."/>
            <person name="Merkel B.J."/>
            <person name="Hornburger P."/>
            <person name="Mueller R.-W."/>
            <person name="Bruemmer F."/>
            <person name="Labrenz M."/>
            <person name="Spormann A.M."/>
            <person name="Op den Camp H."/>
            <person name="Overmann J."/>
            <person name="Amann R."/>
            <person name="Jetten M.S.M."/>
            <person name="Mascher T."/>
            <person name="Medema M.H."/>
            <person name="Devos D.P."/>
            <person name="Kaster A.-K."/>
            <person name="Ovreas L."/>
            <person name="Rohde M."/>
            <person name="Galperin M.Y."/>
            <person name="Jogler C."/>
        </authorList>
    </citation>
    <scope>NUCLEOTIDE SEQUENCE [LARGE SCALE GENOMIC DNA]</scope>
    <source>
        <strain evidence="7 8">FC18</strain>
    </source>
</reference>
<dbReference type="GO" id="GO:0005886">
    <property type="term" value="C:plasma membrane"/>
    <property type="evidence" value="ECO:0007669"/>
    <property type="project" value="UniProtKB-SubCell"/>
</dbReference>
<dbReference type="STRING" id="980251.GCA_001642875_03227"/>
<keyword evidence="8" id="KW-1185">Reference proteome</keyword>
<sequence length="494" mass="53301">MGKIERQLTDSDCAVWAIKAICFQAGVSVPPANTIRRHIDLEDGGTSIRGVRDALSEFGVSAQPVQGPSDAIDQAPLPAIALIRVAGTLLHYVVVLEANRNRVKYLDPGIGGVAVEVSSSQFADVFTGSLILCERKPDYVAVDFGQEIDANRFLVGAVAHESNAATALCIGEVFQLALLLIGILMLKNFFSSSSLGTPNFWYLGGIAICAVLYLWIGKLHHLIKADVKSRALLSLFNFSTSLIEQHEFDPKKGLRQASSRCVGAVTSVADSLTNLISFPGNTASLLLYLGLMAWFDLYAAGYATLLGVALTVYCVWFSSASRRSHREVLRVRDRNEAGLAFLMANVEPESKVVTDMPWSQLAYCDAVAKSDNFTSLDGTVSASVGRANLIAGLLIGGLQHTTLGMGHTMAVFFMLSIYTSIIVRWSKRVASIPECRFHVRRLLDFLSDFTSDSLQYSVVRNANPKSRVGAPSITTLSVPESSGNELTVEAGGVL</sequence>
<name>A0A5B9P5B0_9BACT</name>
<evidence type="ECO:0000256" key="4">
    <source>
        <dbReference type="ARBA" id="ARBA00023136"/>
    </source>
</evidence>
<dbReference type="RefSeq" id="WP_157665197.1">
    <property type="nucleotide sequence ID" value="NZ_CP042912.1"/>
</dbReference>
<keyword evidence="3 5" id="KW-1133">Transmembrane helix</keyword>
<gene>
    <name evidence="7" type="ORF">MFFC18_16260</name>
</gene>
<keyword evidence="2 5" id="KW-0812">Transmembrane</keyword>
<dbReference type="Proteomes" id="UP000322214">
    <property type="component" value="Chromosome"/>
</dbReference>
<dbReference type="AlphaFoldDB" id="A0A5B9P5B0"/>
<dbReference type="EMBL" id="CP042912">
    <property type="protein sequence ID" value="QEG21767.1"/>
    <property type="molecule type" value="Genomic_DNA"/>
</dbReference>
<dbReference type="PROSITE" id="PS50990">
    <property type="entry name" value="PEPTIDASE_C39"/>
    <property type="match status" value="1"/>
</dbReference>
<dbReference type="GO" id="GO:0005524">
    <property type="term" value="F:ATP binding"/>
    <property type="evidence" value="ECO:0007669"/>
    <property type="project" value="InterPro"/>
</dbReference>
<dbReference type="GO" id="GO:0008233">
    <property type="term" value="F:peptidase activity"/>
    <property type="evidence" value="ECO:0007669"/>
    <property type="project" value="InterPro"/>
</dbReference>
<dbReference type="InterPro" id="IPR036640">
    <property type="entry name" value="ABC1_TM_sf"/>
</dbReference>